<dbReference type="Proteomes" id="UP000472272">
    <property type="component" value="Chromosome 4"/>
</dbReference>
<dbReference type="GO" id="GO:0031463">
    <property type="term" value="C:Cul3-RING ubiquitin ligase complex"/>
    <property type="evidence" value="ECO:0007669"/>
    <property type="project" value="TreeGrafter"/>
</dbReference>
<dbReference type="Pfam" id="PF07707">
    <property type="entry name" value="BACK"/>
    <property type="match status" value="1"/>
</dbReference>
<organism evidence="4 5">
    <name type="scientific">Podarcis muralis</name>
    <name type="common">Wall lizard</name>
    <name type="synonym">Lacerta muralis</name>
    <dbReference type="NCBI Taxonomy" id="64176"/>
    <lineage>
        <taxon>Eukaryota</taxon>
        <taxon>Metazoa</taxon>
        <taxon>Chordata</taxon>
        <taxon>Craniata</taxon>
        <taxon>Vertebrata</taxon>
        <taxon>Euteleostomi</taxon>
        <taxon>Lepidosauria</taxon>
        <taxon>Squamata</taxon>
        <taxon>Bifurcata</taxon>
        <taxon>Unidentata</taxon>
        <taxon>Episquamata</taxon>
        <taxon>Laterata</taxon>
        <taxon>Lacertibaenia</taxon>
        <taxon>Lacertidae</taxon>
        <taxon>Podarcis</taxon>
    </lineage>
</organism>
<evidence type="ECO:0000256" key="2">
    <source>
        <dbReference type="ARBA" id="ARBA00022737"/>
    </source>
</evidence>
<dbReference type="InterPro" id="IPR000210">
    <property type="entry name" value="BTB/POZ_dom"/>
</dbReference>
<evidence type="ECO:0000256" key="1">
    <source>
        <dbReference type="ARBA" id="ARBA00022441"/>
    </source>
</evidence>
<dbReference type="PANTHER" id="PTHR24412">
    <property type="entry name" value="KELCH PROTEIN"/>
    <property type="match status" value="1"/>
</dbReference>
<dbReference type="OMA" id="REFECHR"/>
<dbReference type="PANTHER" id="PTHR24412:SF187">
    <property type="entry name" value="KELCH-LIKE PROTEIN 35"/>
    <property type="match status" value="1"/>
</dbReference>
<keyword evidence="5" id="KW-1185">Reference proteome</keyword>
<dbReference type="Gene3D" id="1.25.40.420">
    <property type="match status" value="1"/>
</dbReference>
<dbReference type="PROSITE" id="PS50097">
    <property type="entry name" value="BTB"/>
    <property type="match status" value="1"/>
</dbReference>
<dbReference type="InterPro" id="IPR030601">
    <property type="entry name" value="KLHL35_BTB_POZ_dom"/>
</dbReference>
<dbReference type="Ensembl" id="ENSPMRT00000001269.1">
    <property type="protein sequence ID" value="ENSPMRP00000001200.1"/>
    <property type="gene ID" value="ENSPMRG00000000884.1"/>
</dbReference>
<evidence type="ECO:0000313" key="4">
    <source>
        <dbReference type="Ensembl" id="ENSPMRP00000001200.1"/>
    </source>
</evidence>
<dbReference type="GeneTree" id="ENSGT00940000161093"/>
<dbReference type="Pfam" id="PF00651">
    <property type="entry name" value="BTB"/>
    <property type="match status" value="1"/>
</dbReference>
<dbReference type="SMART" id="SM00225">
    <property type="entry name" value="BTB"/>
    <property type="match status" value="1"/>
</dbReference>
<dbReference type="GO" id="GO:0005737">
    <property type="term" value="C:cytoplasm"/>
    <property type="evidence" value="ECO:0007669"/>
    <property type="project" value="TreeGrafter"/>
</dbReference>
<proteinExistence type="predicted"/>
<dbReference type="GO" id="GO:0006511">
    <property type="term" value="P:ubiquitin-dependent protein catabolic process"/>
    <property type="evidence" value="ECO:0007669"/>
    <property type="project" value="TreeGrafter"/>
</dbReference>
<evidence type="ECO:0000313" key="5">
    <source>
        <dbReference type="Proteomes" id="UP000472272"/>
    </source>
</evidence>
<dbReference type="SUPFAM" id="SSF54695">
    <property type="entry name" value="POZ domain"/>
    <property type="match status" value="1"/>
</dbReference>
<feature type="domain" description="BTB" evidence="3">
    <location>
        <begin position="53"/>
        <end position="120"/>
    </location>
</feature>
<protein>
    <recommendedName>
        <fullName evidence="3">BTB domain-containing protein</fullName>
    </recommendedName>
</protein>
<dbReference type="InterPro" id="IPR011333">
    <property type="entry name" value="SKP1/BTB/POZ_sf"/>
</dbReference>
<reference evidence="4" key="2">
    <citation type="submission" date="2025-08" db="UniProtKB">
        <authorList>
            <consortium name="Ensembl"/>
        </authorList>
    </citation>
    <scope>IDENTIFICATION</scope>
</reference>
<keyword evidence="1" id="KW-0880">Kelch repeat</keyword>
<evidence type="ECO:0000259" key="3">
    <source>
        <dbReference type="PROSITE" id="PS50097"/>
    </source>
</evidence>
<reference evidence="4" key="3">
    <citation type="submission" date="2025-09" db="UniProtKB">
        <authorList>
            <consortium name="Ensembl"/>
        </authorList>
    </citation>
    <scope>IDENTIFICATION</scope>
</reference>
<keyword evidence="2" id="KW-0677">Repeat</keyword>
<reference evidence="4 5" key="1">
    <citation type="journal article" date="2019" name="Proc. Natl. Acad. Sci. U.S.A.">
        <title>Regulatory changes in pterin and carotenoid genes underlie balanced color polymorphisms in the wall lizard.</title>
        <authorList>
            <person name="Andrade P."/>
            <person name="Pinho C."/>
            <person name="Perez I de Lanuza G."/>
            <person name="Afonso S."/>
            <person name="Brejcha J."/>
            <person name="Rubin C.J."/>
            <person name="Wallerman O."/>
            <person name="Pereira P."/>
            <person name="Sabatino S.J."/>
            <person name="Bellati A."/>
            <person name="Pellitteri-Rosa D."/>
            <person name="Bosakova Z."/>
            <person name="Bunikis I."/>
            <person name="Carretero M.A."/>
            <person name="Feiner N."/>
            <person name="Marsik P."/>
            <person name="Pauperio F."/>
            <person name="Salvi D."/>
            <person name="Soler L."/>
            <person name="While G.M."/>
            <person name="Uller T."/>
            <person name="Font E."/>
            <person name="Andersson L."/>
            <person name="Carneiro M."/>
        </authorList>
    </citation>
    <scope>NUCLEOTIDE SEQUENCE</scope>
</reference>
<name>A0A670HPP8_PODMU</name>
<sequence length="202" mass="22104">MKQESHSGMGVSDHPASLGRGSENLHAKLCRGSRHAEQILQTLNSYRLDGIFTDVVLAMGGQEFPCHRAALSASSTYFRALFAGGAKEGRQGTVHLREVSAPSLSLVLDYIYGGDIFIQEDNVENLLKDACVAFLEGELHPHNCLGILKVANSFSIPSLTESSKKCLLEGFVEISHHKEFLELDAKELVILSACIFYNNPNK</sequence>
<dbReference type="AlphaFoldDB" id="A0A670HPP8"/>
<dbReference type="InterPro" id="IPR011705">
    <property type="entry name" value="BACK"/>
</dbReference>
<dbReference type="Gene3D" id="3.30.710.10">
    <property type="entry name" value="Potassium Channel Kv1.1, Chain A"/>
    <property type="match status" value="1"/>
</dbReference>
<accession>A0A670HPP8</accession>
<dbReference type="CDD" id="cd18265">
    <property type="entry name" value="BTB_POZ_KLHL35"/>
    <property type="match status" value="1"/>
</dbReference>